<dbReference type="InterPro" id="IPR015915">
    <property type="entry name" value="Kelch-typ_b-propeller"/>
</dbReference>
<comment type="caution">
    <text evidence="1">The sequence shown here is derived from an EMBL/GenBank/DDBJ whole genome shotgun (WGS) entry which is preliminary data.</text>
</comment>
<dbReference type="AlphaFoldDB" id="A0A396CCK3"/>
<dbReference type="EMBL" id="QRJE01000002">
    <property type="protein sequence ID" value="RHH16139.1"/>
    <property type="molecule type" value="Genomic_DNA"/>
</dbReference>
<evidence type="ECO:0000313" key="2">
    <source>
        <dbReference type="Proteomes" id="UP000266644"/>
    </source>
</evidence>
<proteinExistence type="predicted"/>
<dbReference type="Proteomes" id="UP000266644">
    <property type="component" value="Unassembled WGS sequence"/>
</dbReference>
<accession>A0A396CCK3</accession>
<name>A0A396CCK3_BACFG</name>
<organism evidence="1 2">
    <name type="scientific">Bacteroides fragilis</name>
    <dbReference type="NCBI Taxonomy" id="817"/>
    <lineage>
        <taxon>Bacteria</taxon>
        <taxon>Pseudomonadati</taxon>
        <taxon>Bacteroidota</taxon>
        <taxon>Bacteroidia</taxon>
        <taxon>Bacteroidales</taxon>
        <taxon>Bacteroidaceae</taxon>
        <taxon>Bacteroides</taxon>
    </lineage>
</organism>
<reference evidence="1 2" key="1">
    <citation type="submission" date="2018-08" db="EMBL/GenBank/DDBJ databases">
        <title>A genome reference for cultivated species of the human gut microbiota.</title>
        <authorList>
            <person name="Zou Y."/>
            <person name="Xue W."/>
            <person name="Luo G."/>
        </authorList>
    </citation>
    <scope>NUCLEOTIDE SEQUENCE [LARGE SCALE GENOMIC DNA]</scope>
    <source>
        <strain evidence="1 2">AM18-6</strain>
    </source>
</reference>
<dbReference type="SUPFAM" id="SSF117281">
    <property type="entry name" value="Kelch motif"/>
    <property type="match status" value="1"/>
</dbReference>
<dbReference type="RefSeq" id="WP_005812053.1">
    <property type="nucleotide sequence ID" value="NZ_CABJEQ010000003.1"/>
</dbReference>
<gene>
    <name evidence="1" type="ORF">DW228_01685</name>
</gene>
<evidence type="ECO:0000313" key="1">
    <source>
        <dbReference type="EMBL" id="RHH16139.1"/>
    </source>
</evidence>
<dbReference type="Gene3D" id="2.120.10.80">
    <property type="entry name" value="Kelch-type beta propeller"/>
    <property type="match status" value="1"/>
</dbReference>
<protein>
    <submittedName>
        <fullName evidence="1">Uncharacterized protein</fullName>
    </submittedName>
</protein>
<sequence>MDPPQTILSSGGTTQSATVKELSPSTTFYYQGYVEDTFGNRVKGNILSFSTNENKKELWSLTPNSALYASVYDSEEKGYFLFNTTSGESNSMEFWLYDRKNDTWERLSVLPSTINYNPPIFIYNQFVYVMDNQLMIWIYDPIKMNWTRMIEGEDDPGKGIYNMTWFTYESKLFIGLGRANSTDWPYTDFGELSLENGHWGKWTKKQEFPGKTGEHTWNGFQLNEFGYLIDRKSPKEKENSWIYDIQKNTWSPIKDYGNKYGITNFKANNEIYLMNPRQEIDKGIWKFIP</sequence>